<dbReference type="InterPro" id="IPR036063">
    <property type="entry name" value="Smr_dom_sf"/>
</dbReference>
<keyword evidence="2" id="KW-0255">Endonuclease</keyword>
<dbReference type="SUPFAM" id="SSF160443">
    <property type="entry name" value="SMR domain-like"/>
    <property type="match status" value="1"/>
</dbReference>
<keyword evidence="3" id="KW-1185">Reference proteome</keyword>
<dbReference type="EMBL" id="JAFKCV010000008">
    <property type="protein sequence ID" value="MBN7826390.1"/>
    <property type="molecule type" value="Genomic_DNA"/>
</dbReference>
<keyword evidence="2" id="KW-0540">Nuclease</keyword>
<organism evidence="2 3">
    <name type="scientific">Bowmanella dokdonensis</name>
    <dbReference type="NCBI Taxonomy" id="751969"/>
    <lineage>
        <taxon>Bacteria</taxon>
        <taxon>Pseudomonadati</taxon>
        <taxon>Pseudomonadota</taxon>
        <taxon>Gammaproteobacteria</taxon>
        <taxon>Alteromonadales</taxon>
        <taxon>Alteromonadaceae</taxon>
        <taxon>Bowmanella</taxon>
    </lineage>
</organism>
<protein>
    <submittedName>
        <fullName evidence="2">DNA endonuclease SmrA</fullName>
    </submittedName>
</protein>
<dbReference type="SMART" id="SM00463">
    <property type="entry name" value="SMR"/>
    <property type="match status" value="1"/>
</dbReference>
<dbReference type="PANTHER" id="PTHR35562">
    <property type="entry name" value="DNA ENDONUCLEASE SMRA-RELATED"/>
    <property type="match status" value="1"/>
</dbReference>
<comment type="caution">
    <text evidence="2">The sequence shown here is derived from an EMBL/GenBank/DDBJ whole genome shotgun (WGS) entry which is preliminary data.</text>
</comment>
<keyword evidence="2" id="KW-0378">Hydrolase</keyword>
<dbReference type="PROSITE" id="PS50828">
    <property type="entry name" value="SMR"/>
    <property type="match status" value="1"/>
</dbReference>
<name>A0A939DQJ8_9ALTE</name>
<dbReference type="Gene3D" id="3.30.1370.110">
    <property type="match status" value="1"/>
</dbReference>
<dbReference type="NCBIfam" id="NF033154">
    <property type="entry name" value="endonuc_SmrA"/>
    <property type="match status" value="1"/>
</dbReference>
<evidence type="ECO:0000313" key="3">
    <source>
        <dbReference type="Proteomes" id="UP000664654"/>
    </source>
</evidence>
<evidence type="ECO:0000259" key="1">
    <source>
        <dbReference type="PROSITE" id="PS50828"/>
    </source>
</evidence>
<feature type="domain" description="Smr" evidence="1">
    <location>
        <begin position="96"/>
        <end position="177"/>
    </location>
</feature>
<sequence length="193" mass="22307">MSFSAEELSFLQEMQDVKPLTPSDKVDLTGPSQLTLAQKLKRQAVEETLQQDSNYLSVERVDPLDPYDFLEYKKDGVQEGVYKKLRLGQYQIDEVLNLQMMKIEQARTLLFNTLMESHKRGIRTLLVRHGLGLKSKPFPALVKSYVNQWLRQIPEVLAFHSALKAHGGLAATYVLLRKSEQQRLANRERHQKR</sequence>
<dbReference type="InterPro" id="IPR002625">
    <property type="entry name" value="Smr_dom"/>
</dbReference>
<gene>
    <name evidence="2" type="primary">smrA</name>
    <name evidence="2" type="ORF">J0A66_14240</name>
</gene>
<dbReference type="PANTHER" id="PTHR35562:SF2">
    <property type="entry name" value="DNA ENDONUCLEASE SMRA-RELATED"/>
    <property type="match status" value="1"/>
</dbReference>
<dbReference type="AlphaFoldDB" id="A0A939DQJ8"/>
<dbReference type="RefSeq" id="WP_206574504.1">
    <property type="nucleotide sequence ID" value="NZ_JAFKCV010000008.1"/>
</dbReference>
<reference evidence="2" key="1">
    <citation type="submission" date="2021-03" db="EMBL/GenBank/DDBJ databases">
        <title>novel species isolated from a fishpond in China.</title>
        <authorList>
            <person name="Lu H."/>
            <person name="Cai Z."/>
        </authorList>
    </citation>
    <scope>NUCLEOTIDE SEQUENCE</scope>
    <source>
        <strain evidence="2">JCM 30855</strain>
    </source>
</reference>
<dbReference type="GO" id="GO:0004520">
    <property type="term" value="F:DNA endonuclease activity"/>
    <property type="evidence" value="ECO:0007669"/>
    <property type="project" value="TreeGrafter"/>
</dbReference>
<evidence type="ECO:0000313" key="2">
    <source>
        <dbReference type="EMBL" id="MBN7826390.1"/>
    </source>
</evidence>
<dbReference type="Proteomes" id="UP000664654">
    <property type="component" value="Unassembled WGS sequence"/>
</dbReference>
<dbReference type="Pfam" id="PF01713">
    <property type="entry name" value="Smr"/>
    <property type="match status" value="1"/>
</dbReference>
<dbReference type="InterPro" id="IPR047688">
    <property type="entry name" value="Endonuc_SmrA"/>
</dbReference>
<proteinExistence type="predicted"/>
<accession>A0A939DQJ8</accession>